<dbReference type="InterPro" id="IPR015867">
    <property type="entry name" value="N-reg_PII/ATP_PRibTrfase_C"/>
</dbReference>
<dbReference type="EMBL" id="MRZU01000003">
    <property type="protein sequence ID" value="OUJ19236.1"/>
    <property type="molecule type" value="Genomic_DNA"/>
</dbReference>
<evidence type="ECO:0000313" key="2">
    <source>
        <dbReference type="EMBL" id="OUJ19236.1"/>
    </source>
</evidence>
<accession>A0A1Y3GIL0</accession>
<comment type="caution">
    <text evidence="2">The sequence shown here is derived from an EMBL/GenBank/DDBJ whole genome shotgun (WGS) entry which is preliminary data.</text>
</comment>
<evidence type="ECO:0008006" key="4">
    <source>
        <dbReference type="Google" id="ProtNLM"/>
    </source>
</evidence>
<gene>
    <name evidence="2" type="ORF">AMET1_0890</name>
</gene>
<proteinExistence type="inferred from homology"/>
<organism evidence="2 3">
    <name type="scientific">Methanonatronarchaeum thermophilum</name>
    <dbReference type="NCBI Taxonomy" id="1927129"/>
    <lineage>
        <taxon>Archaea</taxon>
        <taxon>Methanobacteriati</taxon>
        <taxon>Methanobacteriota</taxon>
        <taxon>Methanonatronarchaeia</taxon>
        <taxon>Methanonatronarchaeales</taxon>
        <taxon>Methanonatronarchaeaceae</taxon>
        <taxon>Methanonatronarchaeum</taxon>
    </lineage>
</organism>
<dbReference type="OrthoDB" id="8015at2157"/>
<protein>
    <recommendedName>
        <fullName evidence="4">Divalent-cation tolerance protein CutA</fullName>
    </recommendedName>
</protein>
<dbReference type="RefSeq" id="WP_201721277.1">
    <property type="nucleotide sequence ID" value="NZ_MRZU01000003.1"/>
</dbReference>
<dbReference type="PANTHER" id="PTHR23419:SF8">
    <property type="entry name" value="FI09726P"/>
    <property type="match status" value="1"/>
</dbReference>
<dbReference type="InterPro" id="IPR011322">
    <property type="entry name" value="N-reg_PII-like_a/b"/>
</dbReference>
<comment type="similarity">
    <text evidence="1">Belongs to the CutA family.</text>
</comment>
<dbReference type="Gene3D" id="3.30.70.120">
    <property type="match status" value="1"/>
</dbReference>
<dbReference type="GO" id="GO:0005507">
    <property type="term" value="F:copper ion binding"/>
    <property type="evidence" value="ECO:0007669"/>
    <property type="project" value="TreeGrafter"/>
</dbReference>
<keyword evidence="3" id="KW-1185">Reference proteome</keyword>
<evidence type="ECO:0000256" key="1">
    <source>
        <dbReference type="ARBA" id="ARBA00010169"/>
    </source>
</evidence>
<dbReference type="PANTHER" id="PTHR23419">
    <property type="entry name" value="DIVALENT CATION TOLERANCE CUTA-RELATED"/>
    <property type="match status" value="1"/>
</dbReference>
<name>A0A1Y3GIL0_9EURY</name>
<reference evidence="2 3" key="1">
    <citation type="submission" date="2016-12" db="EMBL/GenBank/DDBJ databases">
        <title>Discovery of methanogenic haloarchaea.</title>
        <authorList>
            <person name="Sorokin D.Y."/>
            <person name="Makarova K.S."/>
            <person name="Abbas B."/>
            <person name="Ferrer M."/>
            <person name="Golyshin P.N."/>
        </authorList>
    </citation>
    <scope>NUCLEOTIDE SEQUENCE [LARGE SCALE GENOMIC DNA]</scope>
    <source>
        <strain evidence="2">AMET1</strain>
    </source>
</reference>
<dbReference type="SUPFAM" id="SSF54913">
    <property type="entry name" value="GlnB-like"/>
    <property type="match status" value="1"/>
</dbReference>
<dbReference type="InterPro" id="IPR004323">
    <property type="entry name" value="Ion_tolerance_CutA"/>
</dbReference>
<dbReference type="Pfam" id="PF03091">
    <property type="entry name" value="CutA1"/>
    <property type="match status" value="1"/>
</dbReference>
<dbReference type="AlphaFoldDB" id="A0A1Y3GIL0"/>
<sequence>MVKIGYVVTGSKQESQKIAEALVQERLIACANLIGEIESIYWWNSEINKDKEHALIVKTTEQAVEQTKNKIKELHSYENPAILFFDVNQTTEIYQNWIQEEVKE</sequence>
<dbReference type="Proteomes" id="UP000195137">
    <property type="component" value="Unassembled WGS sequence"/>
</dbReference>
<dbReference type="GO" id="GO:0010038">
    <property type="term" value="P:response to metal ion"/>
    <property type="evidence" value="ECO:0007669"/>
    <property type="project" value="InterPro"/>
</dbReference>
<evidence type="ECO:0000313" key="3">
    <source>
        <dbReference type="Proteomes" id="UP000195137"/>
    </source>
</evidence>